<protein>
    <submittedName>
        <fullName evidence="1">Uncharacterized protein</fullName>
    </submittedName>
</protein>
<name>A0A2R8FF25_9VIRU</name>
<proteinExistence type="predicted"/>
<organism evidence="1">
    <name type="scientific">Brazilian cedratvirus IHUMI</name>
    <dbReference type="NCBI Taxonomy" id="2126980"/>
    <lineage>
        <taxon>Viruses</taxon>
        <taxon>Pithoviruses</taxon>
        <taxon>Orthocedratvirinae</taxon>
        <taxon>Alphacedratvirus</taxon>
        <taxon>Alphacedratvirus brasiliense</taxon>
    </lineage>
</organism>
<sequence>MQSELLVPILLKMEVKPILNLSLALPELFDENTWRMLCKSKLSSDWDHYSFLSLTDRKRFAQIAIRKSLLKAPTVEAQIWFALLNQRKDLIEVLCREHAQKVRRVCLALCREEHMYFNRPMINFTLTRLGHMLTDREQTIANFGVDKGSLWLADQVRMFSLLGQDAIYDDWARRSNFETNDAKSLFVEKLLEEDSKEMWFLIYSLTREETILARMIEKINGSEMAPSTKRNILCNLYRGNHLELALRYEAKYEVRLDLGMLLSCLTDYYLNSGDDRGLYCSLLKLEERGLLLPGKHQSKIFKLELEEVLVILQRNSVSVRVSPDLSRPLIPC</sequence>
<evidence type="ECO:0000313" key="1">
    <source>
        <dbReference type="EMBL" id="SPN79572.1"/>
    </source>
</evidence>
<accession>A0A2R8FF25</accession>
<dbReference type="EMBL" id="LT994651">
    <property type="protein sequence ID" value="SPN79572.1"/>
    <property type="molecule type" value="Genomic_DNA"/>
</dbReference>
<dbReference type="Proteomes" id="UP000273054">
    <property type="component" value="Segment"/>
</dbReference>
<evidence type="ECO:0000313" key="2">
    <source>
        <dbReference type="Proteomes" id="UP000273054"/>
    </source>
</evidence>
<keyword evidence="2" id="KW-1185">Reference proteome</keyword>
<gene>
    <name evidence="1" type="ORF">BRZCDTV_421</name>
</gene>
<reference evidence="1" key="1">
    <citation type="submission" date="2018-03" db="EMBL/GenBank/DDBJ databases">
        <authorList>
            <consortium name="Urmite Genomes"/>
        </authorList>
    </citation>
    <scope>NUCLEOTIDE SEQUENCE [LARGE SCALE GENOMIC DNA]</scope>
    <source>
        <strain evidence="1">IHUMI-27.7</strain>
    </source>
</reference>